<feature type="signal peptide" evidence="1">
    <location>
        <begin position="1"/>
        <end position="20"/>
    </location>
</feature>
<dbReference type="Proteomes" id="UP000777438">
    <property type="component" value="Unassembled WGS sequence"/>
</dbReference>
<sequence>MGDLISLGILFGLFLQGVLPCHIYLCQSGQNIHTGKTYLPPYSAGQHKHLSYLHPTAYLVRLSFRQGNKGQR</sequence>
<organism evidence="2 3">
    <name type="scientific">Thelonectria olida</name>
    <dbReference type="NCBI Taxonomy" id="1576542"/>
    <lineage>
        <taxon>Eukaryota</taxon>
        <taxon>Fungi</taxon>
        <taxon>Dikarya</taxon>
        <taxon>Ascomycota</taxon>
        <taxon>Pezizomycotina</taxon>
        <taxon>Sordariomycetes</taxon>
        <taxon>Hypocreomycetidae</taxon>
        <taxon>Hypocreales</taxon>
        <taxon>Nectriaceae</taxon>
        <taxon>Thelonectria</taxon>
    </lineage>
</organism>
<evidence type="ECO:0000256" key="1">
    <source>
        <dbReference type="SAM" id="SignalP"/>
    </source>
</evidence>
<feature type="chain" id="PRO_5040162580" description="Secreted protein" evidence="1">
    <location>
        <begin position="21"/>
        <end position="72"/>
    </location>
</feature>
<dbReference type="EMBL" id="JAGPYM010000073">
    <property type="protein sequence ID" value="KAH6869384.1"/>
    <property type="molecule type" value="Genomic_DNA"/>
</dbReference>
<keyword evidence="1" id="KW-0732">Signal</keyword>
<accession>A0A9P8VQ58</accession>
<proteinExistence type="predicted"/>
<dbReference type="AlphaFoldDB" id="A0A9P8VQ58"/>
<protein>
    <recommendedName>
        <fullName evidence="4">Secreted protein</fullName>
    </recommendedName>
</protein>
<keyword evidence="3" id="KW-1185">Reference proteome</keyword>
<reference evidence="2 3" key="1">
    <citation type="journal article" date="2021" name="Nat. Commun.">
        <title>Genetic determinants of endophytism in the Arabidopsis root mycobiome.</title>
        <authorList>
            <person name="Mesny F."/>
            <person name="Miyauchi S."/>
            <person name="Thiergart T."/>
            <person name="Pickel B."/>
            <person name="Atanasova L."/>
            <person name="Karlsson M."/>
            <person name="Huettel B."/>
            <person name="Barry K.W."/>
            <person name="Haridas S."/>
            <person name="Chen C."/>
            <person name="Bauer D."/>
            <person name="Andreopoulos W."/>
            <person name="Pangilinan J."/>
            <person name="LaButti K."/>
            <person name="Riley R."/>
            <person name="Lipzen A."/>
            <person name="Clum A."/>
            <person name="Drula E."/>
            <person name="Henrissat B."/>
            <person name="Kohler A."/>
            <person name="Grigoriev I.V."/>
            <person name="Martin F.M."/>
            <person name="Hacquard S."/>
        </authorList>
    </citation>
    <scope>NUCLEOTIDE SEQUENCE [LARGE SCALE GENOMIC DNA]</scope>
    <source>
        <strain evidence="2 3">MPI-CAGE-CH-0241</strain>
    </source>
</reference>
<gene>
    <name evidence="2" type="ORF">B0T10DRAFT_501565</name>
</gene>
<name>A0A9P8VQ58_9HYPO</name>
<evidence type="ECO:0000313" key="3">
    <source>
        <dbReference type="Proteomes" id="UP000777438"/>
    </source>
</evidence>
<evidence type="ECO:0000313" key="2">
    <source>
        <dbReference type="EMBL" id="KAH6869384.1"/>
    </source>
</evidence>
<comment type="caution">
    <text evidence="2">The sequence shown here is derived from an EMBL/GenBank/DDBJ whole genome shotgun (WGS) entry which is preliminary data.</text>
</comment>
<evidence type="ECO:0008006" key="4">
    <source>
        <dbReference type="Google" id="ProtNLM"/>
    </source>
</evidence>